<dbReference type="CDD" id="cd00201">
    <property type="entry name" value="WW"/>
    <property type="match status" value="1"/>
</dbReference>
<dbReference type="EMBL" id="JAKCXM010003118">
    <property type="protein sequence ID" value="KAJ0389786.1"/>
    <property type="molecule type" value="Genomic_DNA"/>
</dbReference>
<dbReference type="PROSITE" id="PS50096">
    <property type="entry name" value="IQ"/>
    <property type="match status" value="1"/>
</dbReference>
<dbReference type="InterPro" id="IPR001202">
    <property type="entry name" value="WW_dom"/>
</dbReference>
<organism evidence="3 4">
    <name type="scientific">Pythium insidiosum</name>
    <name type="common">Pythiosis disease agent</name>
    <dbReference type="NCBI Taxonomy" id="114742"/>
    <lineage>
        <taxon>Eukaryota</taxon>
        <taxon>Sar</taxon>
        <taxon>Stramenopiles</taxon>
        <taxon>Oomycota</taxon>
        <taxon>Peronosporomycetes</taxon>
        <taxon>Pythiales</taxon>
        <taxon>Pythiaceae</taxon>
        <taxon>Pythium</taxon>
    </lineage>
</organism>
<dbReference type="InterPro" id="IPR036020">
    <property type="entry name" value="WW_dom_sf"/>
</dbReference>
<comment type="caution">
    <text evidence="3">The sequence shown here is derived from an EMBL/GenBank/DDBJ whole genome shotgun (WGS) entry which is preliminary data.</text>
</comment>
<feature type="domain" description="WW" evidence="2">
    <location>
        <begin position="161"/>
        <end position="188"/>
    </location>
</feature>
<dbReference type="PANTHER" id="PTHR11864">
    <property type="entry name" value="PRE-MRNA-PROCESSING PROTEIN PRP40"/>
    <property type="match status" value="1"/>
</dbReference>
<dbReference type="InterPro" id="IPR039726">
    <property type="entry name" value="Prp40-like"/>
</dbReference>
<evidence type="ECO:0000313" key="4">
    <source>
        <dbReference type="Proteomes" id="UP001209570"/>
    </source>
</evidence>
<gene>
    <name evidence="3" type="ORF">P43SY_010929</name>
</gene>
<dbReference type="GO" id="GO:0045292">
    <property type="term" value="P:mRNA cis splicing, via spliceosome"/>
    <property type="evidence" value="ECO:0007669"/>
    <property type="project" value="InterPro"/>
</dbReference>
<dbReference type="GO" id="GO:0005685">
    <property type="term" value="C:U1 snRNP"/>
    <property type="evidence" value="ECO:0007669"/>
    <property type="project" value="TreeGrafter"/>
</dbReference>
<proteinExistence type="predicted"/>
<reference evidence="3" key="1">
    <citation type="submission" date="2021-12" db="EMBL/GenBank/DDBJ databases">
        <title>Prjna785345.</title>
        <authorList>
            <person name="Rujirawat T."/>
            <person name="Krajaejun T."/>
        </authorList>
    </citation>
    <scope>NUCLEOTIDE SEQUENCE</scope>
    <source>
        <strain evidence="3">Pi057C3</strain>
    </source>
</reference>
<evidence type="ECO:0000313" key="3">
    <source>
        <dbReference type="EMBL" id="KAJ0389786.1"/>
    </source>
</evidence>
<dbReference type="PROSITE" id="PS50020">
    <property type="entry name" value="WW_DOMAIN_2"/>
    <property type="match status" value="2"/>
</dbReference>
<dbReference type="SUPFAM" id="SSF51045">
    <property type="entry name" value="WW domain"/>
    <property type="match status" value="2"/>
</dbReference>
<dbReference type="AlphaFoldDB" id="A0AAD5Q0W3"/>
<evidence type="ECO:0000259" key="2">
    <source>
        <dbReference type="PROSITE" id="PS50020"/>
    </source>
</evidence>
<protein>
    <recommendedName>
        <fullName evidence="2">WW domain-containing protein</fullName>
    </recommendedName>
</protein>
<dbReference type="SMART" id="SM00456">
    <property type="entry name" value="WW"/>
    <property type="match status" value="3"/>
</dbReference>
<dbReference type="GO" id="GO:0071004">
    <property type="term" value="C:U2-type prespliceosome"/>
    <property type="evidence" value="ECO:0007669"/>
    <property type="project" value="TreeGrafter"/>
</dbReference>
<feature type="region of interest" description="Disordered" evidence="1">
    <location>
        <begin position="112"/>
        <end position="133"/>
    </location>
</feature>
<sequence>MVRKAYQKVYDPDSKQYFYYNRHTKQSQWCLPPTLEKASALHEQLSQRLRKQPSERALAAAATQIQSLFRKRAARLALRRLFATVYEKVYDPETRSYFYFCKQTNTSSWDKPRLLRDDDLSPAQEPPRDAKQHEAARKIQTLFRNRATRVFLRDLALGYIEKHFDDDSKAWYYFNHRTNRSFWERPRHAALSP</sequence>
<dbReference type="Pfam" id="PF00397">
    <property type="entry name" value="WW"/>
    <property type="match status" value="2"/>
</dbReference>
<dbReference type="PANTHER" id="PTHR11864:SF0">
    <property type="entry name" value="PRP40 PRE-MRNA PROCESSING FACTOR 40 HOMOLOG A (YEAST)"/>
    <property type="match status" value="1"/>
</dbReference>
<dbReference type="Gene3D" id="1.20.5.190">
    <property type="match status" value="1"/>
</dbReference>
<dbReference type="Gene3D" id="2.20.70.10">
    <property type="match status" value="3"/>
</dbReference>
<accession>A0AAD5Q0W3</accession>
<keyword evidence="4" id="KW-1185">Reference proteome</keyword>
<dbReference type="Proteomes" id="UP001209570">
    <property type="component" value="Unassembled WGS sequence"/>
</dbReference>
<name>A0AAD5Q0W3_PYTIN</name>
<feature type="domain" description="WW" evidence="2">
    <location>
        <begin position="1"/>
        <end position="34"/>
    </location>
</feature>
<evidence type="ECO:0000256" key="1">
    <source>
        <dbReference type="SAM" id="MobiDB-lite"/>
    </source>
</evidence>
<dbReference type="GO" id="GO:0003723">
    <property type="term" value="F:RNA binding"/>
    <property type="evidence" value="ECO:0007669"/>
    <property type="project" value="TreeGrafter"/>
</dbReference>